<keyword evidence="11" id="KW-0999">Mitochondrion inner membrane</keyword>
<protein>
    <recommendedName>
        <fullName evidence="4 11">MICOS complex subunit MIC12</fullName>
    </recommendedName>
    <alternativeName>
        <fullName evidence="10 11">Altered inheritance of mitochondria protein 5, mitochondrial</fullName>
    </alternativeName>
    <alternativeName>
        <fullName evidence="9 11">Found in mitochondrial proteome protein 51</fullName>
    </alternativeName>
</protein>
<keyword evidence="6" id="KW-1133">Transmembrane helix</keyword>
<evidence type="ECO:0000256" key="4">
    <source>
        <dbReference type="ARBA" id="ARBA00018170"/>
    </source>
</evidence>
<evidence type="ECO:0000256" key="1">
    <source>
        <dbReference type="ARBA" id="ARBA00002689"/>
    </source>
</evidence>
<reference evidence="12 13" key="1">
    <citation type="journal article" date="2012" name="Proc. Natl. Acad. Sci. U.S.A.">
        <title>Comparative genomics of Ceriporiopsis subvermispora and Phanerochaete chrysosporium provide insight into selective ligninolysis.</title>
        <authorList>
            <person name="Fernandez-Fueyo E."/>
            <person name="Ruiz-Duenas F.J."/>
            <person name="Ferreira P."/>
            <person name="Floudas D."/>
            <person name="Hibbett D.S."/>
            <person name="Canessa P."/>
            <person name="Larrondo L.F."/>
            <person name="James T.Y."/>
            <person name="Seelenfreund D."/>
            <person name="Lobos S."/>
            <person name="Polanco R."/>
            <person name="Tello M."/>
            <person name="Honda Y."/>
            <person name="Watanabe T."/>
            <person name="Watanabe T."/>
            <person name="Ryu J.S."/>
            <person name="Kubicek C.P."/>
            <person name="Schmoll M."/>
            <person name="Gaskell J."/>
            <person name="Hammel K.E."/>
            <person name="St John F.J."/>
            <person name="Vanden Wymelenberg A."/>
            <person name="Sabat G."/>
            <person name="Splinter BonDurant S."/>
            <person name="Syed K."/>
            <person name="Yadav J.S."/>
            <person name="Doddapaneni H."/>
            <person name="Subramanian V."/>
            <person name="Lavin J.L."/>
            <person name="Oguiza J.A."/>
            <person name="Perez G."/>
            <person name="Pisabarro A.G."/>
            <person name="Ramirez L."/>
            <person name="Santoyo F."/>
            <person name="Master E."/>
            <person name="Coutinho P.M."/>
            <person name="Henrissat B."/>
            <person name="Lombard V."/>
            <person name="Magnuson J.K."/>
            <person name="Kuees U."/>
            <person name="Hori C."/>
            <person name="Igarashi K."/>
            <person name="Samejima M."/>
            <person name="Held B.W."/>
            <person name="Barry K.W."/>
            <person name="LaButti K.M."/>
            <person name="Lapidus A."/>
            <person name="Lindquist E.A."/>
            <person name="Lucas S.M."/>
            <person name="Riley R."/>
            <person name="Salamov A.A."/>
            <person name="Hoffmeister D."/>
            <person name="Schwenk D."/>
            <person name="Hadar Y."/>
            <person name="Yarden O."/>
            <person name="de Vries R.P."/>
            <person name="Wiebenga A."/>
            <person name="Stenlid J."/>
            <person name="Eastwood D."/>
            <person name="Grigoriev I.V."/>
            <person name="Berka R.M."/>
            <person name="Blanchette R.A."/>
            <person name="Kersten P."/>
            <person name="Martinez A.T."/>
            <person name="Vicuna R."/>
            <person name="Cullen D."/>
        </authorList>
    </citation>
    <scope>NUCLEOTIDE SEQUENCE [LARGE SCALE GENOMIC DNA]</scope>
    <source>
        <strain evidence="12 13">B</strain>
    </source>
</reference>
<keyword evidence="13" id="KW-1185">Reference proteome</keyword>
<keyword evidence="5" id="KW-0812">Transmembrane</keyword>
<evidence type="ECO:0000313" key="13">
    <source>
        <dbReference type="Proteomes" id="UP000016930"/>
    </source>
</evidence>
<keyword evidence="8" id="KW-0472">Membrane</keyword>
<evidence type="ECO:0000313" key="12">
    <source>
        <dbReference type="EMBL" id="EMD36860.1"/>
    </source>
</evidence>
<dbReference type="GO" id="GO:0044284">
    <property type="term" value="C:mitochondrial crista junction"/>
    <property type="evidence" value="ECO:0007669"/>
    <property type="project" value="InterPro"/>
</dbReference>
<evidence type="ECO:0000256" key="6">
    <source>
        <dbReference type="ARBA" id="ARBA00022989"/>
    </source>
</evidence>
<comment type="function">
    <text evidence="1 11">Component of the MICOS complex, a large protein complex of the mitochondrial inner membrane that plays crucial roles in the maintenance of crista junctions, inner membrane architecture, and formation of contact sites to the outer membrane.</text>
</comment>
<evidence type="ECO:0000256" key="7">
    <source>
        <dbReference type="ARBA" id="ARBA00023128"/>
    </source>
</evidence>
<organism evidence="12 13">
    <name type="scientific">Ceriporiopsis subvermispora (strain B)</name>
    <name type="common">White-rot fungus</name>
    <name type="synonym">Gelatoporia subvermispora</name>
    <dbReference type="NCBI Taxonomy" id="914234"/>
    <lineage>
        <taxon>Eukaryota</taxon>
        <taxon>Fungi</taxon>
        <taxon>Dikarya</taxon>
        <taxon>Basidiomycota</taxon>
        <taxon>Agaricomycotina</taxon>
        <taxon>Agaricomycetes</taxon>
        <taxon>Polyporales</taxon>
        <taxon>Gelatoporiaceae</taxon>
        <taxon>Gelatoporia</taxon>
    </lineage>
</organism>
<evidence type="ECO:0000256" key="2">
    <source>
        <dbReference type="ARBA" id="ARBA00004370"/>
    </source>
</evidence>
<dbReference type="Pfam" id="PF17050">
    <property type="entry name" value="AIM5"/>
    <property type="match status" value="1"/>
</dbReference>
<evidence type="ECO:0000256" key="8">
    <source>
        <dbReference type="ARBA" id="ARBA00023136"/>
    </source>
</evidence>
<evidence type="ECO:0000256" key="11">
    <source>
        <dbReference type="RuleBase" id="RU363010"/>
    </source>
</evidence>
<dbReference type="OrthoDB" id="3351225at2759"/>
<gene>
    <name evidence="12" type="ORF">CERSUDRAFT_114782</name>
</gene>
<dbReference type="GO" id="GO:0042407">
    <property type="term" value="P:cristae formation"/>
    <property type="evidence" value="ECO:0007669"/>
    <property type="project" value="InterPro"/>
</dbReference>
<sequence>MSFVLGTISGALAAGGVYYGFSNLMSSRTEMHRTDLHRLSQRLLEVPVSPEALPSASQRIVHHPFTSLMKEQWNAAIGTAFNSARDLEQEVFRWGKVLLSEGFPGSKRE</sequence>
<accession>M2QXL4</accession>
<evidence type="ECO:0000256" key="9">
    <source>
        <dbReference type="ARBA" id="ARBA00032159"/>
    </source>
</evidence>
<evidence type="ECO:0000256" key="5">
    <source>
        <dbReference type="ARBA" id="ARBA00022692"/>
    </source>
</evidence>
<dbReference type="GO" id="GO:0061617">
    <property type="term" value="C:MICOS complex"/>
    <property type="evidence" value="ECO:0007669"/>
    <property type="project" value="UniProtKB-UniRule"/>
</dbReference>
<dbReference type="Proteomes" id="UP000016930">
    <property type="component" value="Unassembled WGS sequence"/>
</dbReference>
<comment type="similarity">
    <text evidence="3 11">Belongs to the MICOS complex subunit Mic12 family.</text>
</comment>
<name>M2QXL4_CERS8</name>
<dbReference type="EMBL" id="KB445797">
    <property type="protein sequence ID" value="EMD36860.1"/>
    <property type="molecule type" value="Genomic_DNA"/>
</dbReference>
<comment type="subunit">
    <text evidence="11">Component of the mitochondrial contact site and cristae organizing system (MICOS) complex.</text>
</comment>
<evidence type="ECO:0000256" key="10">
    <source>
        <dbReference type="ARBA" id="ARBA00032985"/>
    </source>
</evidence>
<dbReference type="HOGENOM" id="CLU_177949_0_0_1"/>
<dbReference type="InterPro" id="IPR031463">
    <property type="entry name" value="Mic12"/>
</dbReference>
<comment type="subcellular location">
    <subcellularLocation>
        <location evidence="2">Membrane</location>
    </subcellularLocation>
    <subcellularLocation>
        <location evidence="11">Mitochondrion inner membrane</location>
        <topology evidence="11">Single-pass membrane protein</topology>
    </subcellularLocation>
</comment>
<evidence type="ECO:0000256" key="3">
    <source>
        <dbReference type="ARBA" id="ARBA00009188"/>
    </source>
</evidence>
<proteinExistence type="inferred from homology"/>
<keyword evidence="7 11" id="KW-0496">Mitochondrion</keyword>
<dbReference type="AlphaFoldDB" id="M2QXL4"/>